<comment type="caution">
    <text evidence="3">The sequence shown here is derived from an EMBL/GenBank/DDBJ whole genome shotgun (WGS) entry which is preliminary data.</text>
</comment>
<evidence type="ECO:0000313" key="3">
    <source>
        <dbReference type="EMBL" id="RHW17717.1"/>
    </source>
</evidence>
<keyword evidence="1" id="KW-1133">Transmembrane helix</keyword>
<feature type="transmembrane region" description="Helical" evidence="1">
    <location>
        <begin position="165"/>
        <end position="181"/>
    </location>
</feature>
<feature type="transmembrane region" description="Helical" evidence="1">
    <location>
        <begin position="140"/>
        <end position="158"/>
    </location>
</feature>
<dbReference type="InterPro" id="IPR052163">
    <property type="entry name" value="DGC-Regulatory_Protein"/>
</dbReference>
<dbReference type="InterPro" id="IPR029787">
    <property type="entry name" value="Nucleotide_cyclase"/>
</dbReference>
<dbReference type="PROSITE" id="PS50887">
    <property type="entry name" value="GGDEF"/>
    <property type="match status" value="1"/>
</dbReference>
<keyword evidence="1" id="KW-0812">Transmembrane</keyword>
<feature type="transmembrane region" description="Helical" evidence="1">
    <location>
        <begin position="115"/>
        <end position="134"/>
    </location>
</feature>
<dbReference type="Gene3D" id="3.30.70.270">
    <property type="match status" value="1"/>
</dbReference>
<accession>A0A396RMQ2</accession>
<dbReference type="NCBIfam" id="TIGR00254">
    <property type="entry name" value="GGDEF"/>
    <property type="match status" value="1"/>
</dbReference>
<proteinExistence type="predicted"/>
<dbReference type="OrthoDB" id="315417at2"/>
<dbReference type="PANTHER" id="PTHR46663">
    <property type="entry name" value="DIGUANYLATE CYCLASE DGCT-RELATED"/>
    <property type="match status" value="1"/>
</dbReference>
<feature type="domain" description="GGDEF" evidence="2">
    <location>
        <begin position="252"/>
        <end position="385"/>
    </location>
</feature>
<feature type="transmembrane region" description="Helical" evidence="1">
    <location>
        <begin position="71"/>
        <end position="89"/>
    </location>
</feature>
<keyword evidence="1" id="KW-0472">Membrane</keyword>
<dbReference type="EMBL" id="QWLV01000003">
    <property type="protein sequence ID" value="RHW17717.1"/>
    <property type="molecule type" value="Genomic_DNA"/>
</dbReference>
<reference evidence="3 4" key="1">
    <citation type="submission" date="2018-08" db="EMBL/GenBank/DDBJ databases">
        <title>The multiple taxonomic identification of Sphingomonas gilva.</title>
        <authorList>
            <person name="Zhu D."/>
            <person name="Zheng S."/>
        </authorList>
    </citation>
    <scope>NUCLEOTIDE SEQUENCE [LARGE SCALE GENOMIC DNA]</scope>
    <source>
        <strain evidence="3 4">ZDH117</strain>
    </source>
</reference>
<organism evidence="3 4">
    <name type="scientific">Sphingomonas gilva</name>
    <dbReference type="NCBI Taxonomy" id="2305907"/>
    <lineage>
        <taxon>Bacteria</taxon>
        <taxon>Pseudomonadati</taxon>
        <taxon>Pseudomonadota</taxon>
        <taxon>Alphaproteobacteria</taxon>
        <taxon>Sphingomonadales</taxon>
        <taxon>Sphingomonadaceae</taxon>
        <taxon>Sphingomonas</taxon>
    </lineage>
</organism>
<dbReference type="InterPro" id="IPR043128">
    <property type="entry name" value="Rev_trsase/Diguanyl_cyclase"/>
</dbReference>
<dbReference type="SMART" id="SM00267">
    <property type="entry name" value="GGDEF"/>
    <property type="match status" value="1"/>
</dbReference>
<sequence>MAACSRGGMTMRKVARAALARWFPAVPSAIAPALAAYQFDSIRRQVPILHMIAILNLLIVDFVLWRQHTPAGYYAWTSAIILFCLWRIVTWRRRNRAARPGPAEMGRFLAGANRAAIGSVAIVSAFAAATYLAGGFDYPLLIPISLAFGVFSIAHCLAPMRLASVATLVAGIAPCGLAMLLTGNFMAQVIAVSMMSVAALKIGFLRDYHGQMIARLALQQQIHDLAARDPLTGLANRRAIHDRIEAAIARGEDFAVALIDLDDFKGLNDSRGHHAGDAMLRLIAERLAAHAGPDGVAGRLGGDEFVVLLERVADAAAIRARMDELVAALAGPAMIEGETVAPAASLGFATFPECGRDLDALTRAADAALYAAKREGKGRARGRRSVAEAA</sequence>
<gene>
    <name evidence="3" type="ORF">D1610_09805</name>
</gene>
<dbReference type="SUPFAM" id="SSF55073">
    <property type="entry name" value="Nucleotide cyclase"/>
    <property type="match status" value="1"/>
</dbReference>
<dbReference type="Pfam" id="PF00990">
    <property type="entry name" value="GGDEF"/>
    <property type="match status" value="1"/>
</dbReference>
<dbReference type="CDD" id="cd01949">
    <property type="entry name" value="GGDEF"/>
    <property type="match status" value="1"/>
</dbReference>
<evidence type="ECO:0000259" key="2">
    <source>
        <dbReference type="PROSITE" id="PS50887"/>
    </source>
</evidence>
<name>A0A396RMQ2_9SPHN</name>
<feature type="transmembrane region" description="Helical" evidence="1">
    <location>
        <begin position="46"/>
        <end position="65"/>
    </location>
</feature>
<protein>
    <submittedName>
        <fullName evidence="3">Sensor domain-containing diguanylate cyclase</fullName>
    </submittedName>
</protein>
<dbReference type="Proteomes" id="UP000266693">
    <property type="component" value="Unassembled WGS sequence"/>
</dbReference>
<evidence type="ECO:0000313" key="4">
    <source>
        <dbReference type="Proteomes" id="UP000266693"/>
    </source>
</evidence>
<evidence type="ECO:0000256" key="1">
    <source>
        <dbReference type="SAM" id="Phobius"/>
    </source>
</evidence>
<keyword evidence="4" id="KW-1185">Reference proteome</keyword>
<dbReference type="AlphaFoldDB" id="A0A396RMQ2"/>
<dbReference type="InterPro" id="IPR000160">
    <property type="entry name" value="GGDEF_dom"/>
</dbReference>
<dbReference type="PANTHER" id="PTHR46663:SF2">
    <property type="entry name" value="GGDEF DOMAIN-CONTAINING PROTEIN"/>
    <property type="match status" value="1"/>
</dbReference>